<accession>A0A3L8P504</accession>
<evidence type="ECO:0000313" key="5">
    <source>
        <dbReference type="Proteomes" id="UP000281708"/>
    </source>
</evidence>
<dbReference type="GO" id="GO:0004553">
    <property type="term" value="F:hydrolase activity, hydrolyzing O-glycosyl compounds"/>
    <property type="evidence" value="ECO:0007669"/>
    <property type="project" value="InterPro"/>
</dbReference>
<dbReference type="EC" id="3.2.1.-" evidence="3"/>
<dbReference type="PRINTS" id="PR00733">
    <property type="entry name" value="GLHYDRLASE6"/>
</dbReference>
<dbReference type="InterPro" id="IPR016288">
    <property type="entry name" value="Beta_cellobiohydrolase"/>
</dbReference>
<keyword evidence="3" id="KW-0119">Carbohydrate metabolism</keyword>
<comment type="similarity">
    <text evidence="3">Belongs to the glycosyl hydrolase family 6.</text>
</comment>
<evidence type="ECO:0000256" key="1">
    <source>
        <dbReference type="PIRSR" id="PIRSR001100-1"/>
    </source>
</evidence>
<dbReference type="PANTHER" id="PTHR34876:SF4">
    <property type="entry name" value="1,4-BETA-D-GLUCAN CELLOBIOHYDROLASE C-RELATED"/>
    <property type="match status" value="1"/>
</dbReference>
<dbReference type="OrthoDB" id="309899at2"/>
<dbReference type="EMBL" id="RDBE01000006">
    <property type="protein sequence ID" value="RLV49843.1"/>
    <property type="molecule type" value="Genomic_DNA"/>
</dbReference>
<feature type="binding site" evidence="2">
    <location>
        <position position="81"/>
    </location>
    <ligand>
        <name>substrate</name>
    </ligand>
</feature>
<keyword evidence="3" id="KW-0136">Cellulose degradation</keyword>
<dbReference type="Gene3D" id="3.20.20.40">
    <property type="entry name" value="1, 4-beta cellobiohydrolase"/>
    <property type="match status" value="1"/>
</dbReference>
<evidence type="ECO:0000256" key="2">
    <source>
        <dbReference type="PIRSR" id="PIRSR001100-2"/>
    </source>
</evidence>
<keyword evidence="5" id="KW-1185">Reference proteome</keyword>
<dbReference type="PANTHER" id="PTHR34876">
    <property type="match status" value="1"/>
</dbReference>
<evidence type="ECO:0000313" key="4">
    <source>
        <dbReference type="EMBL" id="RLV49843.1"/>
    </source>
</evidence>
<keyword evidence="3" id="KW-0326">Glycosidase</keyword>
<comment type="caution">
    <text evidence="4">The sequence shown here is derived from an EMBL/GenBank/DDBJ whole genome shotgun (WGS) entry which is preliminary data.</text>
</comment>
<dbReference type="PIRSF" id="PIRSF001100">
    <property type="entry name" value="Beta_cellobiohydrolase"/>
    <property type="match status" value="1"/>
</dbReference>
<keyword evidence="3" id="KW-0732">Signal</keyword>
<feature type="chain" id="PRO_5017851895" description="Glucanase" evidence="3">
    <location>
        <begin position="28"/>
        <end position="345"/>
    </location>
</feature>
<gene>
    <name evidence="4" type="ORF">D9V37_08120</name>
</gene>
<sequence length="345" mass="36947">MTRLLRAVLATLLVAALTCGGTSVAQARPAAAPAEATTPHLAQPWGVYTSKYDEAYGAYLRASGTDKTLLAKIALTPRARWFGGWVGTRAITAKVRSYVANSQNGNPDDLVQLAVFREWGRFGEKGKGHSFGPAQQRAYRAWIDALAAGIGNARTAIVLEPDLPLALKGWSPSVRLGLVAYAAQTLSALPRTSVYLDAGDADWLTASQAASLLQRAGVQYARGFALGATHYSPAADDVAHAHDVVAALTRLGLPGKKAVIDTADNGQGFTWSQYWTMHPHGDFDNADVCRSLTQTRCDTLGIRPTPNTGDADVDGYLWFGRPWLYRQASPFKMGRALAVAATTPY</sequence>
<feature type="binding site" evidence="2">
    <location>
        <position position="203"/>
    </location>
    <ligand>
        <name>substrate</name>
    </ligand>
</feature>
<reference evidence="4 5" key="1">
    <citation type="submission" date="2018-10" db="EMBL/GenBank/DDBJ databases">
        <title>Marmoricola sp. 4Q3S-7 whole genome shotgun sequence.</title>
        <authorList>
            <person name="Li F."/>
        </authorList>
    </citation>
    <scope>NUCLEOTIDE SEQUENCE [LARGE SCALE GENOMIC DNA]</scope>
    <source>
        <strain evidence="4 5">4Q3S-7</strain>
    </source>
</reference>
<organism evidence="4 5">
    <name type="scientific">Nocardioides mangrovicus</name>
    <dbReference type="NCBI Taxonomy" id="2478913"/>
    <lineage>
        <taxon>Bacteria</taxon>
        <taxon>Bacillati</taxon>
        <taxon>Actinomycetota</taxon>
        <taxon>Actinomycetes</taxon>
        <taxon>Propionibacteriales</taxon>
        <taxon>Nocardioidaceae</taxon>
        <taxon>Nocardioides</taxon>
    </lineage>
</organism>
<dbReference type="RefSeq" id="WP_121805608.1">
    <property type="nucleotide sequence ID" value="NZ_RDBE01000006.1"/>
</dbReference>
<proteinExistence type="inferred from homology"/>
<dbReference type="Proteomes" id="UP000281708">
    <property type="component" value="Unassembled WGS sequence"/>
</dbReference>
<dbReference type="Pfam" id="PF01341">
    <property type="entry name" value="Glyco_hydro_6"/>
    <property type="match status" value="1"/>
</dbReference>
<feature type="active site" description="Proton donor" evidence="1">
    <location>
        <position position="162"/>
    </location>
</feature>
<evidence type="ECO:0000256" key="3">
    <source>
        <dbReference type="RuleBase" id="RU361186"/>
    </source>
</evidence>
<name>A0A3L8P504_9ACTN</name>
<protein>
    <recommendedName>
        <fullName evidence="3">Glucanase</fullName>
        <ecNumber evidence="3">3.2.1.-</ecNumber>
    </recommendedName>
</protein>
<keyword evidence="3" id="KW-0624">Polysaccharide degradation</keyword>
<dbReference type="SUPFAM" id="SSF51989">
    <property type="entry name" value="Glycosyl hydrolases family 6, cellulases"/>
    <property type="match status" value="1"/>
</dbReference>
<keyword evidence="3" id="KW-0378">Hydrolase</keyword>
<dbReference type="InterPro" id="IPR036434">
    <property type="entry name" value="Beta_cellobiohydrolase_sf"/>
</dbReference>
<dbReference type="GO" id="GO:0030245">
    <property type="term" value="P:cellulose catabolic process"/>
    <property type="evidence" value="ECO:0007669"/>
    <property type="project" value="UniProtKB-KW"/>
</dbReference>
<feature type="signal peptide" evidence="3">
    <location>
        <begin position="1"/>
        <end position="27"/>
    </location>
</feature>
<dbReference type="AlphaFoldDB" id="A0A3L8P504"/>